<dbReference type="AlphaFoldDB" id="A0A0K2VDZ1"/>
<organism evidence="1">
    <name type="scientific">Lepeophtheirus salmonis</name>
    <name type="common">Salmon louse</name>
    <name type="synonym">Caligus salmonis</name>
    <dbReference type="NCBI Taxonomy" id="72036"/>
    <lineage>
        <taxon>Eukaryota</taxon>
        <taxon>Metazoa</taxon>
        <taxon>Ecdysozoa</taxon>
        <taxon>Arthropoda</taxon>
        <taxon>Crustacea</taxon>
        <taxon>Multicrustacea</taxon>
        <taxon>Hexanauplia</taxon>
        <taxon>Copepoda</taxon>
        <taxon>Siphonostomatoida</taxon>
        <taxon>Caligidae</taxon>
        <taxon>Lepeophtheirus</taxon>
    </lineage>
</organism>
<accession>A0A0K2VDZ1</accession>
<dbReference type="EMBL" id="HACA01031382">
    <property type="protein sequence ID" value="CDW48743.1"/>
    <property type="molecule type" value="Transcribed_RNA"/>
</dbReference>
<sequence>MTPFVNAPIVGIDDAMPTDKLNQGVQFSFRKIKEILPPPKYNSWEY</sequence>
<reference evidence="1" key="1">
    <citation type="submission" date="2014-05" db="EMBL/GenBank/DDBJ databases">
        <authorList>
            <person name="Chronopoulou M."/>
        </authorList>
    </citation>
    <scope>NUCLEOTIDE SEQUENCE</scope>
    <source>
        <tissue evidence="1">Whole organism</tissue>
    </source>
</reference>
<protein>
    <submittedName>
        <fullName evidence="1">Uncharacterized protein</fullName>
    </submittedName>
</protein>
<name>A0A0K2VDZ1_LEPSM</name>
<evidence type="ECO:0000313" key="1">
    <source>
        <dbReference type="EMBL" id="CDW48743.1"/>
    </source>
</evidence>
<proteinExistence type="predicted"/>